<dbReference type="InterPro" id="IPR017476">
    <property type="entry name" value="UDP-Glc/GDP-Man"/>
</dbReference>
<gene>
    <name evidence="6" type="primary">wbpA</name>
    <name evidence="6" type="ORF">Cva_00964</name>
</gene>
<sequence length="431" mass="48149">MIDNTQIRIGVIGLGYVGLPLAHALSEHFPVIGFDLNERRITELKNGHDRTHEISQADLQKSSLKYTNSAKELKDVNFYIVTVPTPLDRTNNPDLGFLESASTIVGELLSENDIVVYESTVYPGVTEDYCIPILESKSHLVAGKDFFVGYSPERINPGDKKHTLKTIKKIVSAQTDKSLEVLSNVYSTVVEAGIHKASSIKVAEAAKVIENSQRDINIAFVNELSIIFEKMGIDTLEVLEAASTKWNFLNFIPGLVGGHCIGIDPYYLTYKATLLGVKPHVILCGRETNDSMGTHIGEIIIKKLIEKKKNFFSLNIGIFGLGFKENCPDIRNSKVEDIYKFFQSLNINTLIHDPLVYDDSVAEEYGRSMNKIDEMVDLDVAIVAVCHDYYRELGPNYFTKSLKGGGSLIFDVKGMFNKSSFMNENIEYVRL</sequence>
<dbReference type="Gene3D" id="3.40.50.720">
    <property type="entry name" value="NAD(P)-binding Rossmann-like Domain"/>
    <property type="match status" value="2"/>
</dbReference>
<dbReference type="GO" id="GO:0016628">
    <property type="term" value="F:oxidoreductase activity, acting on the CH-CH group of donors, NAD or NADP as acceptor"/>
    <property type="evidence" value="ECO:0007669"/>
    <property type="project" value="InterPro"/>
</dbReference>
<evidence type="ECO:0000256" key="1">
    <source>
        <dbReference type="ARBA" id="ARBA00006601"/>
    </source>
</evidence>
<dbReference type="SUPFAM" id="SSF51735">
    <property type="entry name" value="NAD(P)-binding Rossmann-fold domains"/>
    <property type="match status" value="1"/>
</dbReference>
<dbReference type="GO" id="GO:0051287">
    <property type="term" value="F:NAD binding"/>
    <property type="evidence" value="ECO:0007669"/>
    <property type="project" value="InterPro"/>
</dbReference>
<evidence type="ECO:0000259" key="5">
    <source>
        <dbReference type="SMART" id="SM00984"/>
    </source>
</evidence>
<feature type="domain" description="UDP-glucose/GDP-mannose dehydrogenase C-terminal" evidence="5">
    <location>
        <begin position="317"/>
        <end position="418"/>
    </location>
</feature>
<keyword evidence="2" id="KW-0560">Oxidoreductase</keyword>
<evidence type="ECO:0000313" key="6">
    <source>
        <dbReference type="EMBL" id="GAO98315.1"/>
    </source>
</evidence>
<dbReference type="GO" id="GO:0000271">
    <property type="term" value="P:polysaccharide biosynthetic process"/>
    <property type="evidence" value="ECO:0007669"/>
    <property type="project" value="InterPro"/>
</dbReference>
<dbReference type="PIRSF" id="PIRSF500136">
    <property type="entry name" value="UDP_ManNAc_DH"/>
    <property type="match status" value="1"/>
</dbReference>
<dbReference type="Pfam" id="PF00984">
    <property type="entry name" value="UDPG_MGDP_dh"/>
    <property type="match status" value="1"/>
</dbReference>
<dbReference type="PANTHER" id="PTHR43491">
    <property type="entry name" value="UDP-N-ACETYL-D-MANNOSAMINE DEHYDROGENASE"/>
    <property type="match status" value="1"/>
</dbReference>
<dbReference type="Pfam" id="PF03721">
    <property type="entry name" value="UDPG_MGDP_dh_N"/>
    <property type="match status" value="1"/>
</dbReference>
<keyword evidence="7" id="KW-1185">Reference proteome</keyword>
<dbReference type="GO" id="GO:0016616">
    <property type="term" value="F:oxidoreductase activity, acting on the CH-OH group of donors, NAD or NADP as acceptor"/>
    <property type="evidence" value="ECO:0007669"/>
    <property type="project" value="InterPro"/>
</dbReference>
<dbReference type="AlphaFoldDB" id="A0A0K8MCN6"/>
<keyword evidence="3" id="KW-0520">NAD</keyword>
<evidence type="ECO:0000256" key="4">
    <source>
        <dbReference type="PIRNR" id="PIRNR000124"/>
    </source>
</evidence>
<accession>A0A0K8MCN6</accession>
<protein>
    <submittedName>
        <fullName evidence="6">UDP-N-acetyl-D-glucosamine 6-dehydrogenase</fullName>
    </submittedName>
</protein>
<dbReference type="Pfam" id="PF03720">
    <property type="entry name" value="UDPG_MGDP_dh_C"/>
    <property type="match status" value="1"/>
</dbReference>
<dbReference type="EMBL" id="BBVC01000042">
    <property type="protein sequence ID" value="GAO98315.1"/>
    <property type="molecule type" value="Genomic_DNA"/>
</dbReference>
<name>A0A0K8MCN6_9PROT</name>
<comment type="similarity">
    <text evidence="1 4">Belongs to the UDP-glucose/GDP-mannose dehydrogenase family.</text>
</comment>
<dbReference type="InterPro" id="IPR036291">
    <property type="entry name" value="NAD(P)-bd_dom_sf"/>
</dbReference>
<evidence type="ECO:0000256" key="2">
    <source>
        <dbReference type="ARBA" id="ARBA00023002"/>
    </source>
</evidence>
<dbReference type="InterPro" id="IPR001732">
    <property type="entry name" value="UDP-Glc/GDP-Man_DH_N"/>
</dbReference>
<dbReference type="InterPro" id="IPR014026">
    <property type="entry name" value="UDP-Glc/GDP-Man_DH_dimer"/>
</dbReference>
<dbReference type="InterPro" id="IPR014027">
    <property type="entry name" value="UDP-Glc/GDP-Man_DH_C"/>
</dbReference>
<dbReference type="InterPro" id="IPR028359">
    <property type="entry name" value="UDP_ManNAc/GlcNAc_DH"/>
</dbReference>
<dbReference type="PIRSF" id="PIRSF000124">
    <property type="entry name" value="UDPglc_GDPman_dh"/>
    <property type="match status" value="1"/>
</dbReference>
<dbReference type="Proteomes" id="UP000036771">
    <property type="component" value="Unassembled WGS sequence"/>
</dbReference>
<evidence type="ECO:0000256" key="3">
    <source>
        <dbReference type="ARBA" id="ARBA00023027"/>
    </source>
</evidence>
<dbReference type="SUPFAM" id="SSF48179">
    <property type="entry name" value="6-phosphogluconate dehydrogenase C-terminal domain-like"/>
    <property type="match status" value="1"/>
</dbReference>
<proteinExistence type="inferred from homology"/>
<dbReference type="PANTHER" id="PTHR43491:SF2">
    <property type="entry name" value="UDP-N-ACETYL-D-MANNOSAMINE DEHYDROGENASE"/>
    <property type="match status" value="1"/>
</dbReference>
<dbReference type="OrthoDB" id="9803238at2"/>
<dbReference type="NCBIfam" id="TIGR03026">
    <property type="entry name" value="NDP-sugDHase"/>
    <property type="match status" value="1"/>
</dbReference>
<dbReference type="STRING" id="1629334.Cva_00964"/>
<dbReference type="InterPro" id="IPR036220">
    <property type="entry name" value="UDP-Glc/GDP-Man_DH_C_sf"/>
</dbReference>
<dbReference type="InterPro" id="IPR008927">
    <property type="entry name" value="6-PGluconate_DH-like_C_sf"/>
</dbReference>
<reference evidence="6 7" key="1">
    <citation type="submission" date="2015-03" db="EMBL/GenBank/DDBJ databases">
        <title>Caedibacter varicaedens, whole genome shotgun sequence.</title>
        <authorList>
            <person name="Suzuki H."/>
            <person name="Dapper A.L."/>
            <person name="Gibson A.K."/>
            <person name="Jackson C."/>
            <person name="Lee H."/>
            <person name="Pejaver V.R."/>
            <person name="Doak T."/>
            <person name="Lynch M."/>
        </authorList>
    </citation>
    <scope>NUCLEOTIDE SEQUENCE [LARGE SCALE GENOMIC DNA]</scope>
</reference>
<dbReference type="SUPFAM" id="SSF52413">
    <property type="entry name" value="UDP-glucose/GDP-mannose dehydrogenase C-terminal domain"/>
    <property type="match status" value="1"/>
</dbReference>
<evidence type="ECO:0000313" key="7">
    <source>
        <dbReference type="Proteomes" id="UP000036771"/>
    </source>
</evidence>
<dbReference type="SMART" id="SM00984">
    <property type="entry name" value="UDPG_MGDP_dh_C"/>
    <property type="match status" value="1"/>
</dbReference>
<comment type="caution">
    <text evidence="6">The sequence shown here is derived from an EMBL/GenBank/DDBJ whole genome shotgun (WGS) entry which is preliminary data.</text>
</comment>
<organism evidence="6 7">
    <name type="scientific">Caedimonas varicaedens</name>
    <dbReference type="NCBI Taxonomy" id="1629334"/>
    <lineage>
        <taxon>Bacteria</taxon>
        <taxon>Pseudomonadati</taxon>
        <taxon>Pseudomonadota</taxon>
        <taxon>Alphaproteobacteria</taxon>
        <taxon>Holosporales</taxon>
        <taxon>Caedimonadaceae</taxon>
        <taxon>Caedimonas</taxon>
    </lineage>
</organism>